<organism evidence="2 3">
    <name type="scientific">Umezawaea tangerina</name>
    <dbReference type="NCBI Taxonomy" id="84725"/>
    <lineage>
        <taxon>Bacteria</taxon>
        <taxon>Bacillati</taxon>
        <taxon>Actinomycetota</taxon>
        <taxon>Actinomycetes</taxon>
        <taxon>Pseudonocardiales</taxon>
        <taxon>Pseudonocardiaceae</taxon>
        <taxon>Umezawaea</taxon>
    </lineage>
</organism>
<dbReference type="AlphaFoldDB" id="A0A2T0TFP7"/>
<dbReference type="Proteomes" id="UP000239494">
    <property type="component" value="Unassembled WGS sequence"/>
</dbReference>
<dbReference type="PROSITE" id="PS51257">
    <property type="entry name" value="PROKAR_LIPOPROTEIN"/>
    <property type="match status" value="1"/>
</dbReference>
<accession>A0A2T0TFP7</accession>
<sequence>MGRVTRKGRPGRRKLTIMNWVVVLSWVLPIVGGCGTYLARDHRVGWVIGLGTQVMWIMLGIVTGLTGLAASALWFGAIQFRNWRTFTPRVVHQPACTGCPCAATATAPRRRRAAVGAPAR</sequence>
<evidence type="ECO:0000313" key="2">
    <source>
        <dbReference type="EMBL" id="PRY44496.1"/>
    </source>
</evidence>
<name>A0A2T0TFP7_9PSEU</name>
<feature type="transmembrane region" description="Helical" evidence="1">
    <location>
        <begin position="20"/>
        <end position="39"/>
    </location>
</feature>
<evidence type="ECO:0000256" key="1">
    <source>
        <dbReference type="SAM" id="Phobius"/>
    </source>
</evidence>
<feature type="transmembrane region" description="Helical" evidence="1">
    <location>
        <begin position="54"/>
        <end position="75"/>
    </location>
</feature>
<keyword evidence="3" id="KW-1185">Reference proteome</keyword>
<comment type="caution">
    <text evidence="2">The sequence shown here is derived from an EMBL/GenBank/DDBJ whole genome shotgun (WGS) entry which is preliminary data.</text>
</comment>
<protein>
    <submittedName>
        <fullName evidence="2">Uncharacterized protein</fullName>
    </submittedName>
</protein>
<proteinExistence type="predicted"/>
<dbReference type="EMBL" id="PVTF01000002">
    <property type="protein sequence ID" value="PRY44496.1"/>
    <property type="molecule type" value="Genomic_DNA"/>
</dbReference>
<keyword evidence="1" id="KW-0472">Membrane</keyword>
<keyword evidence="1" id="KW-0812">Transmembrane</keyword>
<evidence type="ECO:0000313" key="3">
    <source>
        <dbReference type="Proteomes" id="UP000239494"/>
    </source>
</evidence>
<keyword evidence="1" id="KW-1133">Transmembrane helix</keyword>
<reference evidence="2 3" key="1">
    <citation type="submission" date="2018-03" db="EMBL/GenBank/DDBJ databases">
        <title>Genomic Encyclopedia of Archaeal and Bacterial Type Strains, Phase II (KMG-II): from individual species to whole genera.</title>
        <authorList>
            <person name="Goeker M."/>
        </authorList>
    </citation>
    <scope>NUCLEOTIDE SEQUENCE [LARGE SCALE GENOMIC DNA]</scope>
    <source>
        <strain evidence="2 3">DSM 44720</strain>
    </source>
</reference>
<gene>
    <name evidence="2" type="ORF">CLV43_10261</name>
</gene>